<name>A0A9X2G674_9ACTN</name>
<organism evidence="1 2">
    <name type="scientific">Nonomuraea thailandensis</name>
    <dbReference type="NCBI Taxonomy" id="1188745"/>
    <lineage>
        <taxon>Bacteria</taxon>
        <taxon>Bacillati</taxon>
        <taxon>Actinomycetota</taxon>
        <taxon>Actinomycetes</taxon>
        <taxon>Streptosporangiales</taxon>
        <taxon>Streptosporangiaceae</taxon>
        <taxon>Nonomuraea</taxon>
    </lineage>
</organism>
<keyword evidence="1" id="KW-0067">ATP-binding</keyword>
<dbReference type="Proteomes" id="UP001139648">
    <property type="component" value="Unassembled WGS sequence"/>
</dbReference>
<protein>
    <submittedName>
        <fullName evidence="1">Holliday junction resolvasome RuvABC ATP-dependent DNA helicase subunit</fullName>
    </submittedName>
</protein>
<evidence type="ECO:0000313" key="2">
    <source>
        <dbReference type="Proteomes" id="UP001139648"/>
    </source>
</evidence>
<evidence type="ECO:0000313" key="1">
    <source>
        <dbReference type="EMBL" id="MCP2353324.1"/>
    </source>
</evidence>
<keyword evidence="1" id="KW-0547">Nucleotide-binding</keyword>
<keyword evidence="1" id="KW-0378">Hydrolase</keyword>
<dbReference type="EMBL" id="JAMZEB010000001">
    <property type="protein sequence ID" value="MCP2353324.1"/>
    <property type="molecule type" value="Genomic_DNA"/>
</dbReference>
<keyword evidence="2" id="KW-1185">Reference proteome</keyword>
<keyword evidence="1" id="KW-0347">Helicase</keyword>
<dbReference type="RefSeq" id="WP_253739806.1">
    <property type="nucleotide sequence ID" value="NZ_BAABKA010000046.1"/>
</dbReference>
<proteinExistence type="predicted"/>
<dbReference type="GO" id="GO:0004386">
    <property type="term" value="F:helicase activity"/>
    <property type="evidence" value="ECO:0007669"/>
    <property type="project" value="UniProtKB-KW"/>
</dbReference>
<comment type="caution">
    <text evidence="1">The sequence shown here is derived from an EMBL/GenBank/DDBJ whole genome shotgun (WGS) entry which is preliminary data.</text>
</comment>
<dbReference type="AlphaFoldDB" id="A0A9X2G674"/>
<sequence>MNPPTPSAANADFATTEAIAAITRITNGNFRLTTRLVDQIERVLEINQLSTVTKEVVEAARENLVIGIM</sequence>
<gene>
    <name evidence="1" type="ORF">HD597_000344</name>
</gene>
<reference evidence="1" key="1">
    <citation type="submission" date="2022-06" db="EMBL/GenBank/DDBJ databases">
        <title>Sequencing the genomes of 1000 actinobacteria strains.</title>
        <authorList>
            <person name="Klenk H.-P."/>
        </authorList>
    </citation>
    <scope>NUCLEOTIDE SEQUENCE</scope>
    <source>
        <strain evidence="1">DSM 46694</strain>
    </source>
</reference>
<accession>A0A9X2G674</accession>